<accession>A0A8S5Q809</accession>
<reference evidence="1" key="1">
    <citation type="journal article" date="2021" name="Proc. Natl. Acad. Sci. U.S.A.">
        <title>A Catalog of Tens of Thousands of Viruses from Human Metagenomes Reveals Hidden Associations with Chronic Diseases.</title>
        <authorList>
            <person name="Tisza M.J."/>
            <person name="Buck C.B."/>
        </authorList>
    </citation>
    <scope>NUCLEOTIDE SEQUENCE</scope>
    <source>
        <strain evidence="1">CtAca11</strain>
    </source>
</reference>
<dbReference type="InterPro" id="IPR007499">
    <property type="entry name" value="ERF_bacteria_virus"/>
</dbReference>
<dbReference type="Pfam" id="PF04404">
    <property type="entry name" value="ERF"/>
    <property type="match status" value="1"/>
</dbReference>
<sequence length="214" mass="23465">MGNMTKMANVIAKLQVAKSHQNKFGGYNYRNAEDILAGLKPLMVEYGIVVLIGDTIEMVGDRYYVKATVKVYDNNDGSLLAENSAYAREAAMKKGMDEAQITGSASSYARKYALAGMFNLSPAADPDEIEPAEEERNPTETRQFPPVVERKFPIEKVVEVLARHNIDAGDFARLVCKAPSIAEVSPKVADAIVMDTERAVNKYMALDQARPQGA</sequence>
<dbReference type="EMBL" id="BK015590">
    <property type="protein sequence ID" value="DAE14636.1"/>
    <property type="molecule type" value="Genomic_DNA"/>
</dbReference>
<protein>
    <submittedName>
        <fullName evidence="1">ERF superfamily protein</fullName>
    </submittedName>
</protein>
<proteinExistence type="predicted"/>
<name>A0A8S5Q809_9CAUD</name>
<evidence type="ECO:0000313" key="1">
    <source>
        <dbReference type="EMBL" id="DAE14636.1"/>
    </source>
</evidence>
<organism evidence="1">
    <name type="scientific">Myoviridae sp. ctAca11</name>
    <dbReference type="NCBI Taxonomy" id="2825043"/>
    <lineage>
        <taxon>Viruses</taxon>
        <taxon>Duplodnaviria</taxon>
        <taxon>Heunggongvirae</taxon>
        <taxon>Uroviricota</taxon>
        <taxon>Caudoviricetes</taxon>
    </lineage>
</organism>